<dbReference type="KEGG" id="mfp:MBIO_0208"/>
<dbReference type="PATRIC" id="fig|496833.3.peg.631"/>
<proteinExistence type="predicted"/>
<gene>
    <name evidence="1" type="ordered locus">MBIO_0208</name>
</gene>
<evidence type="ECO:0008006" key="3">
    <source>
        <dbReference type="Google" id="ProtNLM"/>
    </source>
</evidence>
<evidence type="ECO:0000313" key="2">
    <source>
        <dbReference type="Proteomes" id="UP000006810"/>
    </source>
</evidence>
<name>C4XEA1_MYCFP</name>
<protein>
    <recommendedName>
        <fullName evidence="3">Lipoprotein</fullName>
    </recommendedName>
</protein>
<keyword evidence="2" id="KW-1185">Reference proteome</keyword>
<evidence type="ECO:0000313" key="1">
    <source>
        <dbReference type="EMBL" id="BAH69473.1"/>
    </source>
</evidence>
<dbReference type="Proteomes" id="UP000006810">
    <property type="component" value="Chromosome"/>
</dbReference>
<sequence>MMKKLYFGLVGASALLPVMTVVSCSNEDKKLHNEAQKLYEEYKTKKEKLYKAKLNANEITQSLYDDVVNSSRHKDVKDWAKEFLSKDWDKNKNTKKVIIFNLKRFLKWTTEELNKYQ</sequence>
<dbReference type="AlphaFoldDB" id="C4XEA1"/>
<reference evidence="1 2" key="1">
    <citation type="journal article" date="2009" name="Curr. Microbiol.">
        <title>Molecular cloning and expression of a novel cholinephosphotransferase involved in glycoglycerophospholipid biosynthesis of Mycoplasma fermentans.</title>
        <authorList>
            <person name="Ishida N."/>
            <person name="Irikura D."/>
            <person name="Matsuda K."/>
            <person name="Sato S."/>
            <person name="Asano K."/>
        </authorList>
    </citation>
    <scope>NUCLEOTIDE SEQUENCE [LARGE SCALE GENOMIC DNA]</scope>
    <source>
        <strain evidence="2">ATCC 19989 / NBRC 14854 / NCTC 10117 / PG18</strain>
    </source>
</reference>
<dbReference type="EMBL" id="AP009608">
    <property type="protein sequence ID" value="BAH69473.1"/>
    <property type="molecule type" value="Genomic_DNA"/>
</dbReference>
<dbReference type="PROSITE" id="PS51257">
    <property type="entry name" value="PROKAR_LIPOPROTEIN"/>
    <property type="match status" value="1"/>
</dbReference>
<organism evidence="1 2">
    <name type="scientific">Mycoplasmopsis fermentans (strain ATCC 19989 / NBRC 14854 / NCTC 10117 / PG18)</name>
    <name type="common">Mycoplasma fermentans</name>
    <dbReference type="NCBI Taxonomy" id="496833"/>
    <lineage>
        <taxon>Bacteria</taxon>
        <taxon>Bacillati</taxon>
        <taxon>Mycoplasmatota</taxon>
        <taxon>Mycoplasmoidales</taxon>
        <taxon>Metamycoplasmataceae</taxon>
        <taxon>Mycoplasmopsis</taxon>
    </lineage>
</organism>
<accession>C4XEA1</accession>
<dbReference type="HOGENOM" id="CLU_2082176_0_0_14"/>